<dbReference type="EMBL" id="SOZE01000006">
    <property type="protein sequence ID" value="TFF38430.1"/>
    <property type="molecule type" value="Genomic_DNA"/>
</dbReference>
<evidence type="ECO:0008006" key="4">
    <source>
        <dbReference type="Google" id="ProtNLM"/>
    </source>
</evidence>
<feature type="signal peptide" evidence="1">
    <location>
        <begin position="1"/>
        <end position="19"/>
    </location>
</feature>
<organism evidence="2 3">
    <name type="scientific">Mucilaginibacter psychrotolerans</name>
    <dbReference type="NCBI Taxonomy" id="1524096"/>
    <lineage>
        <taxon>Bacteria</taxon>
        <taxon>Pseudomonadati</taxon>
        <taxon>Bacteroidota</taxon>
        <taxon>Sphingobacteriia</taxon>
        <taxon>Sphingobacteriales</taxon>
        <taxon>Sphingobacteriaceae</taxon>
        <taxon>Mucilaginibacter</taxon>
    </lineage>
</organism>
<keyword evidence="3" id="KW-1185">Reference proteome</keyword>
<evidence type="ECO:0000256" key="1">
    <source>
        <dbReference type="SAM" id="SignalP"/>
    </source>
</evidence>
<evidence type="ECO:0000313" key="3">
    <source>
        <dbReference type="Proteomes" id="UP000297540"/>
    </source>
</evidence>
<dbReference type="AlphaFoldDB" id="A0A4Y8SIF1"/>
<comment type="caution">
    <text evidence="2">The sequence shown here is derived from an EMBL/GenBank/DDBJ whole genome shotgun (WGS) entry which is preliminary data.</text>
</comment>
<sequence>MKKFLLFIGISVFSIHAFAQFESSKQIYESPKLKDAIKTHKLVAILPFKVTISYKRPPKNFDAAANHDQELKLGKSIQSSMYTYLLRKADNYSVSFQDIEKTMVLLNRAKYTDSLEIHTKDEIAKVLGVDAVIFGTYEQETTKSEAGAIVTTALFGFSKTGEGSITMQIANGSDGELLWRYNKKMNEGLLTSTDDVIERQMRKISRNFPYSK</sequence>
<dbReference type="Gene3D" id="3.40.50.10610">
    <property type="entry name" value="ABC-type transport auxiliary lipoprotein component"/>
    <property type="match status" value="1"/>
</dbReference>
<feature type="chain" id="PRO_5021348579" description="DUF4136 domain-containing protein" evidence="1">
    <location>
        <begin position="20"/>
        <end position="212"/>
    </location>
</feature>
<accession>A0A4Y8SIF1</accession>
<reference evidence="2 3" key="1">
    <citation type="journal article" date="2017" name="Int. J. Syst. Evol. Microbiol.">
        <title>Mucilaginibacterpsychrotolerans sp. nov., isolated from peatlands.</title>
        <authorList>
            <person name="Deng Y."/>
            <person name="Shen L."/>
            <person name="Xu B."/>
            <person name="Liu Y."/>
            <person name="Gu Z."/>
            <person name="Liu H."/>
            <person name="Zhou Y."/>
        </authorList>
    </citation>
    <scope>NUCLEOTIDE SEQUENCE [LARGE SCALE GENOMIC DNA]</scope>
    <source>
        <strain evidence="2 3">NH7-4</strain>
    </source>
</reference>
<dbReference type="Proteomes" id="UP000297540">
    <property type="component" value="Unassembled WGS sequence"/>
</dbReference>
<keyword evidence="1" id="KW-0732">Signal</keyword>
<proteinExistence type="predicted"/>
<dbReference type="OrthoDB" id="669636at2"/>
<protein>
    <recommendedName>
        <fullName evidence="4">DUF4136 domain-containing protein</fullName>
    </recommendedName>
</protein>
<dbReference type="RefSeq" id="WP_133228571.1">
    <property type="nucleotide sequence ID" value="NZ_SOZE01000006.1"/>
</dbReference>
<name>A0A4Y8SIF1_9SPHI</name>
<gene>
    <name evidence="2" type="ORF">E2R66_08145</name>
</gene>
<evidence type="ECO:0000313" key="2">
    <source>
        <dbReference type="EMBL" id="TFF38430.1"/>
    </source>
</evidence>